<reference evidence="1 2" key="1">
    <citation type="submission" date="2021-06" db="EMBL/GenBank/DDBJ databases">
        <title>Caerostris extrusa draft genome.</title>
        <authorList>
            <person name="Kono N."/>
            <person name="Arakawa K."/>
        </authorList>
    </citation>
    <scope>NUCLEOTIDE SEQUENCE [LARGE SCALE GENOMIC DNA]</scope>
</reference>
<dbReference type="EMBL" id="BPLR01010625">
    <property type="protein sequence ID" value="GIY40532.1"/>
    <property type="molecule type" value="Genomic_DNA"/>
</dbReference>
<evidence type="ECO:0000313" key="1">
    <source>
        <dbReference type="EMBL" id="GIY40532.1"/>
    </source>
</evidence>
<gene>
    <name evidence="1" type="ORF">CEXT_238371</name>
</gene>
<evidence type="ECO:0000313" key="2">
    <source>
        <dbReference type="Proteomes" id="UP001054945"/>
    </source>
</evidence>
<proteinExistence type="predicted"/>
<keyword evidence="2" id="KW-1185">Reference proteome</keyword>
<sequence length="129" mass="14682">MRAYISPGRQIDVGIWQEETIYFHGYVLVRNGSQLRDSTEYRCIVCECGGGEKDADHFIPAVPVDVIRSCIIFARGQKAGINLNFEWERVILYMEKGVGEGTLEKGIKMFAPCKRSKIVLLVFLAQLFY</sequence>
<organism evidence="1 2">
    <name type="scientific">Caerostris extrusa</name>
    <name type="common">Bark spider</name>
    <name type="synonym">Caerostris bankana</name>
    <dbReference type="NCBI Taxonomy" id="172846"/>
    <lineage>
        <taxon>Eukaryota</taxon>
        <taxon>Metazoa</taxon>
        <taxon>Ecdysozoa</taxon>
        <taxon>Arthropoda</taxon>
        <taxon>Chelicerata</taxon>
        <taxon>Arachnida</taxon>
        <taxon>Araneae</taxon>
        <taxon>Araneomorphae</taxon>
        <taxon>Entelegynae</taxon>
        <taxon>Araneoidea</taxon>
        <taxon>Araneidae</taxon>
        <taxon>Caerostris</taxon>
    </lineage>
</organism>
<protein>
    <submittedName>
        <fullName evidence="1">Uncharacterized protein</fullName>
    </submittedName>
</protein>
<dbReference type="Proteomes" id="UP001054945">
    <property type="component" value="Unassembled WGS sequence"/>
</dbReference>
<name>A0AAV4T6J1_CAEEX</name>
<accession>A0AAV4T6J1</accession>
<dbReference type="AlphaFoldDB" id="A0AAV4T6J1"/>
<comment type="caution">
    <text evidence="1">The sequence shown here is derived from an EMBL/GenBank/DDBJ whole genome shotgun (WGS) entry which is preliminary data.</text>
</comment>